<dbReference type="EMBL" id="JAPNKE010000002">
    <property type="protein sequence ID" value="MCY1012724.1"/>
    <property type="molecule type" value="Genomic_DNA"/>
</dbReference>
<dbReference type="AlphaFoldDB" id="A0A9X3EYI5"/>
<dbReference type="Proteomes" id="UP001150924">
    <property type="component" value="Unassembled WGS sequence"/>
</dbReference>
<name>A0A9X3EYI5_9BACT</name>
<sequence length="77" mass="8055">MTALCWLAPERAEAFVPQAGRRAGVELSAGAGNSVRSSRAVLHAAPPAAEAAYRRFAAALDPGDVLWDRATGVPLRL</sequence>
<dbReference type="RefSeq" id="WP_267776238.1">
    <property type="nucleotide sequence ID" value="NZ_JAPNKE010000002.1"/>
</dbReference>
<evidence type="ECO:0000313" key="2">
    <source>
        <dbReference type="Proteomes" id="UP001150924"/>
    </source>
</evidence>
<gene>
    <name evidence="1" type="ORF">OV079_45765</name>
</gene>
<reference evidence="1" key="1">
    <citation type="submission" date="2022-11" db="EMBL/GenBank/DDBJ databases">
        <title>Minimal conservation of predation-associated metabolite biosynthetic gene clusters underscores biosynthetic potential of Myxococcota including descriptions for ten novel species: Archangium lansinium sp. nov., Myxococcus landrumus sp. nov., Nannocystis bai.</title>
        <authorList>
            <person name="Ahearne A."/>
            <person name="Stevens C."/>
            <person name="Phillips K."/>
        </authorList>
    </citation>
    <scope>NUCLEOTIDE SEQUENCE</scope>
    <source>
        <strain evidence="1">Na p29</strain>
    </source>
</reference>
<organism evidence="1 2">
    <name type="scientific">Nannocystis pusilla</name>
    <dbReference type="NCBI Taxonomy" id="889268"/>
    <lineage>
        <taxon>Bacteria</taxon>
        <taxon>Pseudomonadati</taxon>
        <taxon>Myxococcota</taxon>
        <taxon>Polyangia</taxon>
        <taxon>Nannocystales</taxon>
        <taxon>Nannocystaceae</taxon>
        <taxon>Nannocystis</taxon>
    </lineage>
</organism>
<accession>A0A9X3EYI5</accession>
<evidence type="ECO:0000313" key="1">
    <source>
        <dbReference type="EMBL" id="MCY1012724.1"/>
    </source>
</evidence>
<protein>
    <submittedName>
        <fullName evidence="1">Uncharacterized protein</fullName>
    </submittedName>
</protein>
<comment type="caution">
    <text evidence="1">The sequence shown here is derived from an EMBL/GenBank/DDBJ whole genome shotgun (WGS) entry which is preliminary data.</text>
</comment>
<proteinExistence type="predicted"/>
<keyword evidence="2" id="KW-1185">Reference proteome</keyword>